<dbReference type="AlphaFoldDB" id="A0A137PEU5"/>
<dbReference type="PANTHER" id="PTHR12277:SF194">
    <property type="entry name" value="FI04476P"/>
    <property type="match status" value="1"/>
</dbReference>
<dbReference type="GO" id="GO:0006660">
    <property type="term" value="P:phosphatidylserine catabolic process"/>
    <property type="evidence" value="ECO:0007669"/>
    <property type="project" value="TreeGrafter"/>
</dbReference>
<dbReference type="Gene3D" id="3.40.50.1820">
    <property type="entry name" value="alpha/beta hydrolase"/>
    <property type="match status" value="1"/>
</dbReference>
<dbReference type="GO" id="GO:0047372">
    <property type="term" value="F:monoacylglycerol lipase activity"/>
    <property type="evidence" value="ECO:0007669"/>
    <property type="project" value="TreeGrafter"/>
</dbReference>
<keyword evidence="3" id="KW-1185">Reference proteome</keyword>
<dbReference type="SUPFAM" id="SSF53474">
    <property type="entry name" value="alpha/beta-Hydrolases"/>
    <property type="match status" value="1"/>
</dbReference>
<gene>
    <name evidence="2" type="ORF">CONCODRAFT_83493</name>
</gene>
<dbReference type="PANTHER" id="PTHR12277">
    <property type="entry name" value="ALPHA/BETA HYDROLASE DOMAIN-CONTAINING PROTEIN"/>
    <property type="match status" value="1"/>
</dbReference>
<dbReference type="OrthoDB" id="446723at2759"/>
<accession>A0A137PEU5</accession>
<evidence type="ECO:0000259" key="1">
    <source>
        <dbReference type="Pfam" id="PF12146"/>
    </source>
</evidence>
<keyword evidence="2" id="KW-0378">Hydrolase</keyword>
<dbReference type="InterPro" id="IPR022742">
    <property type="entry name" value="Hydrolase_4"/>
</dbReference>
<feature type="domain" description="Serine aminopeptidase S33" evidence="1">
    <location>
        <begin position="105"/>
        <end position="195"/>
    </location>
</feature>
<organism evidence="2 3">
    <name type="scientific">Conidiobolus coronatus (strain ATCC 28846 / CBS 209.66 / NRRL 28638)</name>
    <name type="common">Delacroixia coronata</name>
    <dbReference type="NCBI Taxonomy" id="796925"/>
    <lineage>
        <taxon>Eukaryota</taxon>
        <taxon>Fungi</taxon>
        <taxon>Fungi incertae sedis</taxon>
        <taxon>Zoopagomycota</taxon>
        <taxon>Entomophthoromycotina</taxon>
        <taxon>Entomophthoromycetes</taxon>
        <taxon>Entomophthorales</taxon>
        <taxon>Ancylistaceae</taxon>
        <taxon>Conidiobolus</taxon>
    </lineage>
</organism>
<evidence type="ECO:0000313" key="2">
    <source>
        <dbReference type="EMBL" id="KXN73471.1"/>
    </source>
</evidence>
<dbReference type="GO" id="GO:0004622">
    <property type="term" value="F:phosphatidylcholine lysophospholipase activity"/>
    <property type="evidence" value="ECO:0007669"/>
    <property type="project" value="TreeGrafter"/>
</dbReference>
<name>A0A137PEU5_CONC2</name>
<reference evidence="2 3" key="1">
    <citation type="journal article" date="2015" name="Genome Biol. Evol.">
        <title>Phylogenomic analyses indicate that early fungi evolved digesting cell walls of algal ancestors of land plants.</title>
        <authorList>
            <person name="Chang Y."/>
            <person name="Wang S."/>
            <person name="Sekimoto S."/>
            <person name="Aerts A.L."/>
            <person name="Choi C."/>
            <person name="Clum A."/>
            <person name="LaButti K.M."/>
            <person name="Lindquist E.A."/>
            <person name="Yee Ngan C."/>
            <person name="Ohm R.A."/>
            <person name="Salamov A.A."/>
            <person name="Grigoriev I.V."/>
            <person name="Spatafora J.W."/>
            <person name="Berbee M.L."/>
        </authorList>
    </citation>
    <scope>NUCLEOTIDE SEQUENCE [LARGE SCALE GENOMIC DNA]</scope>
    <source>
        <strain evidence="2 3">NRRL 28638</strain>
    </source>
</reference>
<dbReference type="GO" id="GO:0052651">
    <property type="term" value="P:monoacylglycerol catabolic process"/>
    <property type="evidence" value="ECO:0007669"/>
    <property type="project" value="TreeGrafter"/>
</dbReference>
<dbReference type="Pfam" id="PF12146">
    <property type="entry name" value="Hydrolase_4"/>
    <property type="match status" value="1"/>
</dbReference>
<evidence type="ECO:0000313" key="3">
    <source>
        <dbReference type="Proteomes" id="UP000070444"/>
    </source>
</evidence>
<dbReference type="Proteomes" id="UP000070444">
    <property type="component" value="Unassembled WGS sequence"/>
</dbReference>
<dbReference type="STRING" id="796925.A0A137PEU5"/>
<dbReference type="GO" id="GO:0005789">
    <property type="term" value="C:endoplasmic reticulum membrane"/>
    <property type="evidence" value="ECO:0007669"/>
    <property type="project" value="TreeGrafter"/>
</dbReference>
<dbReference type="InterPro" id="IPR029058">
    <property type="entry name" value="AB_hydrolase_fold"/>
</dbReference>
<sequence>MFSHRLNLPSPKTLSNPALHGFPEFQVRNFYIENEQNNKLGVWQVIPTSAYWKEIHSNRKEFNDEFYNSFLTDNSTTTLIYLHGKFGNRGNPRRAFTYQKLASINNYNVIVLDYTGFGDSTGSPTEQNIISDSKTLWDWLIQRGASPERLIIMGHSMGTAVATKLTEQLLDQNILPKALILKSPFTDIQKAVFDQKLFGKVHFLGPIGHIPQLKGYLLKILKLEFNSLRIINKLKLPLLILHGTSDLVLPPSHSEDLFQAVTNSTDCKPIAQTSQQLMLKSVELKSSQCNQNLVQLAKFDHIGHSTYHRFDSVFKIIGDFEDSIIN</sequence>
<protein>
    <submittedName>
        <fullName evidence="2">Alpha/beta-hydrolase</fullName>
    </submittedName>
</protein>
<proteinExistence type="predicted"/>
<dbReference type="EMBL" id="KQ964436">
    <property type="protein sequence ID" value="KXN73471.1"/>
    <property type="molecule type" value="Genomic_DNA"/>
</dbReference>
<dbReference type="OMA" id="ANAHNES"/>